<evidence type="ECO:0000256" key="3">
    <source>
        <dbReference type="ARBA" id="ARBA00022989"/>
    </source>
</evidence>
<evidence type="ECO:0000256" key="5">
    <source>
        <dbReference type="SAM" id="Phobius"/>
    </source>
</evidence>
<feature type="transmembrane region" description="Helical" evidence="5">
    <location>
        <begin position="179"/>
        <end position="201"/>
    </location>
</feature>
<name>A0A6A4WWX3_AMPAM</name>
<evidence type="ECO:0000256" key="6">
    <source>
        <dbReference type="SAM" id="SignalP"/>
    </source>
</evidence>
<accession>A0A6A4WWX3</accession>
<feature type="transmembrane region" description="Helical" evidence="5">
    <location>
        <begin position="72"/>
        <end position="92"/>
    </location>
</feature>
<dbReference type="InterPro" id="IPR016817">
    <property type="entry name" value="MannP-dilichol_defect-1"/>
</dbReference>
<dbReference type="Proteomes" id="UP000440578">
    <property type="component" value="Unassembled WGS sequence"/>
</dbReference>
<dbReference type="EMBL" id="VIIS01000227">
    <property type="protein sequence ID" value="KAF0311597.1"/>
    <property type="molecule type" value="Genomic_DNA"/>
</dbReference>
<sequence>MSLWAVRLALLCDWLTIGPSVALKLPQLLSLLRDGSTAGLSVSSAVLELASCSIQLCYHLRHGYILTSYLEHLLLAPQLLAILLLLLARRGLLGAPQLLLLAGAALTALALAAGPLPIGLLTLLLQLDLPIAWSGKVAQLGAVVRARSGRAVSRLTWLLAALTCVTRLLTTLLRTGDRLLLISFTGSLLLNLAVLVAATVFRRRPAD</sequence>
<dbReference type="AlphaFoldDB" id="A0A6A4WWX3"/>
<dbReference type="GO" id="GO:0016020">
    <property type="term" value="C:membrane"/>
    <property type="evidence" value="ECO:0007669"/>
    <property type="project" value="UniProtKB-SubCell"/>
</dbReference>
<organism evidence="7 8">
    <name type="scientific">Amphibalanus amphitrite</name>
    <name type="common">Striped barnacle</name>
    <name type="synonym">Balanus amphitrite</name>
    <dbReference type="NCBI Taxonomy" id="1232801"/>
    <lineage>
        <taxon>Eukaryota</taxon>
        <taxon>Metazoa</taxon>
        <taxon>Ecdysozoa</taxon>
        <taxon>Arthropoda</taxon>
        <taxon>Crustacea</taxon>
        <taxon>Multicrustacea</taxon>
        <taxon>Cirripedia</taxon>
        <taxon>Thoracica</taxon>
        <taxon>Thoracicalcarea</taxon>
        <taxon>Balanomorpha</taxon>
        <taxon>Balanoidea</taxon>
        <taxon>Balanidae</taxon>
        <taxon>Amphibalaninae</taxon>
        <taxon>Amphibalanus</taxon>
    </lineage>
</organism>
<gene>
    <name evidence="7" type="primary">Pqlc3_0</name>
    <name evidence="7" type="ORF">FJT64_017601</name>
</gene>
<evidence type="ECO:0000256" key="2">
    <source>
        <dbReference type="ARBA" id="ARBA00022692"/>
    </source>
</evidence>
<evidence type="ECO:0000256" key="1">
    <source>
        <dbReference type="ARBA" id="ARBA00004141"/>
    </source>
</evidence>
<dbReference type="PANTHER" id="PTHR12226">
    <property type="entry name" value="MANNOSE-P-DOLICHOL UTILIZATION DEFECT 1 LEC35 -RELATED"/>
    <property type="match status" value="1"/>
</dbReference>
<feature type="transmembrane region" description="Helical" evidence="5">
    <location>
        <begin position="98"/>
        <end position="125"/>
    </location>
</feature>
<reference evidence="7 8" key="1">
    <citation type="submission" date="2019-07" db="EMBL/GenBank/DDBJ databases">
        <title>Draft genome assembly of a fouling barnacle, Amphibalanus amphitrite (Darwin, 1854): The first reference genome for Thecostraca.</title>
        <authorList>
            <person name="Kim W."/>
        </authorList>
    </citation>
    <scope>NUCLEOTIDE SEQUENCE [LARGE SCALE GENOMIC DNA]</scope>
    <source>
        <strain evidence="7">SNU_AA5</strain>
        <tissue evidence="7">Soma without cirri and trophi</tissue>
    </source>
</reference>
<dbReference type="InterPro" id="IPR006603">
    <property type="entry name" value="PQ-loop_rpt"/>
</dbReference>
<comment type="subcellular location">
    <subcellularLocation>
        <location evidence="1">Membrane</location>
        <topology evidence="1">Multi-pass membrane protein</topology>
    </subcellularLocation>
</comment>
<keyword evidence="8" id="KW-1185">Reference proteome</keyword>
<feature type="signal peptide" evidence="6">
    <location>
        <begin position="1"/>
        <end position="22"/>
    </location>
</feature>
<keyword evidence="4 5" id="KW-0472">Membrane</keyword>
<evidence type="ECO:0000313" key="7">
    <source>
        <dbReference type="EMBL" id="KAF0311597.1"/>
    </source>
</evidence>
<comment type="caution">
    <text evidence="7">The sequence shown here is derived from an EMBL/GenBank/DDBJ whole genome shotgun (WGS) entry which is preliminary data.</text>
</comment>
<proteinExistence type="predicted"/>
<keyword evidence="6" id="KW-0732">Signal</keyword>
<keyword evidence="2 5" id="KW-0812">Transmembrane</keyword>
<evidence type="ECO:0000313" key="8">
    <source>
        <dbReference type="Proteomes" id="UP000440578"/>
    </source>
</evidence>
<protein>
    <submittedName>
        <fullName evidence="7">PQ-loop repeat-containing protein 3</fullName>
    </submittedName>
</protein>
<dbReference type="Pfam" id="PF04193">
    <property type="entry name" value="PQ-loop"/>
    <property type="match status" value="1"/>
</dbReference>
<dbReference type="Gene3D" id="1.20.1280.290">
    <property type="match status" value="1"/>
</dbReference>
<feature type="chain" id="PRO_5025560191" evidence="6">
    <location>
        <begin position="23"/>
        <end position="207"/>
    </location>
</feature>
<keyword evidence="3 5" id="KW-1133">Transmembrane helix</keyword>
<dbReference type="PANTHER" id="PTHR12226:SF3">
    <property type="entry name" value="SOLUTE CARRIER FAMILY 66 MEMBER 3"/>
    <property type="match status" value="1"/>
</dbReference>
<evidence type="ECO:0000256" key="4">
    <source>
        <dbReference type="ARBA" id="ARBA00023136"/>
    </source>
</evidence>